<feature type="domain" description="DUF4365" evidence="1">
    <location>
        <begin position="13"/>
        <end position="148"/>
    </location>
</feature>
<dbReference type="Pfam" id="PF14280">
    <property type="entry name" value="DUF4365"/>
    <property type="match status" value="1"/>
</dbReference>
<reference evidence="2" key="1">
    <citation type="submission" date="2022-02" db="EMBL/GenBank/DDBJ databases">
        <title>Qipengyuania spongiae sp. nov., isolated from marine sponge.</title>
        <authorList>
            <person name="Li Z."/>
            <person name="Zhang M."/>
        </authorList>
    </citation>
    <scope>NUCLEOTIDE SEQUENCE</scope>
    <source>
        <strain evidence="2">PHS-Z21</strain>
    </source>
</reference>
<organism evidence="2 3">
    <name type="scientific">Qipengyuania spongiae</name>
    <dbReference type="NCBI Taxonomy" id="2909673"/>
    <lineage>
        <taxon>Bacteria</taxon>
        <taxon>Pseudomonadati</taxon>
        <taxon>Pseudomonadota</taxon>
        <taxon>Alphaproteobacteria</taxon>
        <taxon>Sphingomonadales</taxon>
        <taxon>Erythrobacteraceae</taxon>
        <taxon>Qipengyuania</taxon>
    </lineage>
</organism>
<protein>
    <submittedName>
        <fullName evidence="2">DUF4365 domain-containing protein</fullName>
    </submittedName>
</protein>
<proteinExistence type="predicted"/>
<name>A0ABY5SUJ8_9SPHN</name>
<gene>
    <name evidence="2" type="ORF">L1F33_08015</name>
</gene>
<keyword evidence="3" id="KW-1185">Reference proteome</keyword>
<evidence type="ECO:0000259" key="1">
    <source>
        <dbReference type="Pfam" id="PF14280"/>
    </source>
</evidence>
<dbReference type="InterPro" id="IPR025375">
    <property type="entry name" value="DUF4365"/>
</dbReference>
<accession>A0ABY5SUJ8</accession>
<evidence type="ECO:0000313" key="2">
    <source>
        <dbReference type="EMBL" id="UVI38222.1"/>
    </source>
</evidence>
<dbReference type="EMBL" id="CP092471">
    <property type="protein sequence ID" value="UVI38222.1"/>
    <property type="molecule type" value="Genomic_DNA"/>
</dbReference>
<dbReference type="RefSeq" id="WP_265557426.1">
    <property type="nucleotide sequence ID" value="NZ_CP092471.1"/>
</dbReference>
<sequence length="445" mass="50896">MKKIGRSDIIGQRGMAHIDGVVHSMGYVFYPTGGVEAGIDGYIELRDEQTEVVGNLLLQVQGKSTERQRLQAETDDSFEFPCSENDISYWLHGTAPVLLIVVLPERGTAYWKSIKEWFRDPERLKARKVVFDKNNDEFDRNAKQAIAAIALATSPGAVAPSARIQEDLLVNLLGVSFGKTLYWAPTDHATDKSFGAALREIDPDAGGEWIVRSKSVLSFHDLDRWPWNKLCQAEAMEEFGSDEWADSDDEDRQRDFVALLNRAMGRFVQPTLWHDRDSGAYYFRKPRDRDKLRYAYKSLKSFVPRDVVKRYGKRRDDPTRPAYFRHSAFLHRFTRLGSEWYAEITPTYHFTRDGYKPDELFGGERLKRIKELENNAAVMGQFVMWRHFLTTHGTATLYADQYPFLGFLALDPLCLEVGVPDDLWKSQEGDPGSPLFDWAQAEAAS</sequence>
<dbReference type="Proteomes" id="UP001065265">
    <property type="component" value="Chromosome"/>
</dbReference>
<evidence type="ECO:0000313" key="3">
    <source>
        <dbReference type="Proteomes" id="UP001065265"/>
    </source>
</evidence>